<reference evidence="1" key="1">
    <citation type="submission" date="2014-11" db="EMBL/GenBank/DDBJ databases">
        <authorList>
            <person name="Amaro Gonzalez C."/>
        </authorList>
    </citation>
    <scope>NUCLEOTIDE SEQUENCE</scope>
</reference>
<accession>A0A0E9T2S0</accession>
<name>A0A0E9T2S0_ANGAN</name>
<evidence type="ECO:0000313" key="1">
    <source>
        <dbReference type="EMBL" id="JAH47812.1"/>
    </source>
</evidence>
<dbReference type="AlphaFoldDB" id="A0A0E9T2S0"/>
<reference evidence="1" key="2">
    <citation type="journal article" date="2015" name="Fish Shellfish Immunol.">
        <title>Early steps in the European eel (Anguilla anguilla)-Vibrio vulnificus interaction in the gills: Role of the RtxA13 toxin.</title>
        <authorList>
            <person name="Callol A."/>
            <person name="Pajuelo D."/>
            <person name="Ebbesson L."/>
            <person name="Teles M."/>
            <person name="MacKenzie S."/>
            <person name="Amaro C."/>
        </authorList>
    </citation>
    <scope>NUCLEOTIDE SEQUENCE</scope>
</reference>
<organism evidence="1">
    <name type="scientific">Anguilla anguilla</name>
    <name type="common">European freshwater eel</name>
    <name type="synonym">Muraena anguilla</name>
    <dbReference type="NCBI Taxonomy" id="7936"/>
    <lineage>
        <taxon>Eukaryota</taxon>
        <taxon>Metazoa</taxon>
        <taxon>Chordata</taxon>
        <taxon>Craniata</taxon>
        <taxon>Vertebrata</taxon>
        <taxon>Euteleostomi</taxon>
        <taxon>Actinopterygii</taxon>
        <taxon>Neopterygii</taxon>
        <taxon>Teleostei</taxon>
        <taxon>Anguilliformes</taxon>
        <taxon>Anguillidae</taxon>
        <taxon>Anguilla</taxon>
    </lineage>
</organism>
<dbReference type="EMBL" id="GBXM01060765">
    <property type="protein sequence ID" value="JAH47812.1"/>
    <property type="molecule type" value="Transcribed_RNA"/>
</dbReference>
<proteinExistence type="predicted"/>
<protein>
    <submittedName>
        <fullName evidence="1">Uncharacterized protein</fullName>
    </submittedName>
</protein>
<sequence length="28" mass="3297">MCFTFIRFKALPKPLNESYCTKSTNLRS</sequence>